<dbReference type="AlphaFoldDB" id="A0A0B3W5K5"/>
<dbReference type="RefSeq" id="WP_039679296.1">
    <property type="nucleotide sequence ID" value="NZ_JAWGXO010000007.1"/>
</dbReference>
<feature type="domain" description="DNA helicase DnaB-like N-terminal" evidence="3">
    <location>
        <begin position="5"/>
        <end position="99"/>
    </location>
</feature>
<keyword evidence="1" id="KW-0235">DNA replication</keyword>
<proteinExistence type="predicted"/>
<dbReference type="SUPFAM" id="SSF48024">
    <property type="entry name" value="N-terminal domain of DnaB helicase"/>
    <property type="match status" value="1"/>
</dbReference>
<evidence type="ECO:0000313" key="5">
    <source>
        <dbReference type="Proteomes" id="UP000031189"/>
    </source>
</evidence>
<dbReference type="GO" id="GO:0003678">
    <property type="term" value="F:DNA helicase activity"/>
    <property type="evidence" value="ECO:0007669"/>
    <property type="project" value="InterPro"/>
</dbReference>
<reference evidence="4 5" key="1">
    <citation type="submission" date="2014-12" db="EMBL/GenBank/DDBJ databases">
        <title>Draft genome sequence of Terrisporobacter sp. 08-306576, isolated from the blood culture of a bacteremia patient.</title>
        <authorList>
            <person name="Lund L.C."/>
            <person name="Sydenham T.V."/>
            <person name="Hogh S.V."/>
            <person name="Skov M.N."/>
            <person name="Kemp M."/>
            <person name="Justesen U.S."/>
        </authorList>
    </citation>
    <scope>NUCLEOTIDE SEQUENCE [LARGE SCALE GENOMIC DNA]</scope>
    <source>
        <strain evidence="4 5">08-306576</strain>
    </source>
</reference>
<dbReference type="GO" id="GO:0003677">
    <property type="term" value="F:DNA binding"/>
    <property type="evidence" value="ECO:0007669"/>
    <property type="project" value="UniProtKB-KW"/>
</dbReference>
<protein>
    <recommendedName>
        <fullName evidence="3">DNA helicase DnaB-like N-terminal domain-containing protein</fullName>
    </recommendedName>
</protein>
<dbReference type="Pfam" id="PF00772">
    <property type="entry name" value="DnaB"/>
    <property type="match status" value="1"/>
</dbReference>
<dbReference type="PANTHER" id="PTHR30153">
    <property type="entry name" value="REPLICATIVE DNA HELICASE DNAB"/>
    <property type="match status" value="1"/>
</dbReference>
<keyword evidence="2" id="KW-0238">DNA-binding</keyword>
<dbReference type="InterPro" id="IPR007693">
    <property type="entry name" value="DNA_helicase_DnaB-like_N"/>
</dbReference>
<gene>
    <name evidence="4" type="ORF">QX51_07615</name>
</gene>
<name>A0A0B3W5K5_9FIRM</name>
<keyword evidence="5" id="KW-1185">Reference proteome</keyword>
<evidence type="ECO:0000256" key="2">
    <source>
        <dbReference type="ARBA" id="ARBA00023125"/>
    </source>
</evidence>
<dbReference type="GO" id="GO:0006260">
    <property type="term" value="P:DNA replication"/>
    <property type="evidence" value="ECO:0007669"/>
    <property type="project" value="UniProtKB-KW"/>
</dbReference>
<evidence type="ECO:0000256" key="1">
    <source>
        <dbReference type="ARBA" id="ARBA00022705"/>
    </source>
</evidence>
<dbReference type="Proteomes" id="UP000031189">
    <property type="component" value="Unassembled WGS sequence"/>
</dbReference>
<dbReference type="Gene3D" id="1.10.860.10">
    <property type="entry name" value="DNAb Helicase, Chain A"/>
    <property type="match status" value="1"/>
</dbReference>
<sequence>MNNIYDTHAEQSILGAILLDKNVIHEVESLPSDVFYNEAHKVIFNRMLEPHKKGMVIDIITLIDKLKFNNELEAIGGITYLTSLPTTSNIQYYIKIIEELQQKRNIVQVFYRLIEDIRRGEDIKNTSLNTFEIVTELKEEIKTDSTLRSIMTNIFDDLNSGVGKSALAIKIAINSFLKGKKYLLFLER</sequence>
<dbReference type="PANTHER" id="PTHR30153:SF2">
    <property type="entry name" value="REPLICATIVE DNA HELICASE"/>
    <property type="match status" value="1"/>
</dbReference>
<evidence type="ECO:0000259" key="3">
    <source>
        <dbReference type="Pfam" id="PF00772"/>
    </source>
</evidence>
<dbReference type="EMBL" id="JWHR01000068">
    <property type="protein sequence ID" value="KHS57677.1"/>
    <property type="molecule type" value="Genomic_DNA"/>
</dbReference>
<organism evidence="4 5">
    <name type="scientific">Terrisporobacter othiniensis</name>
    <dbReference type="NCBI Taxonomy" id="1577792"/>
    <lineage>
        <taxon>Bacteria</taxon>
        <taxon>Bacillati</taxon>
        <taxon>Bacillota</taxon>
        <taxon>Clostridia</taxon>
        <taxon>Peptostreptococcales</taxon>
        <taxon>Peptostreptococcaceae</taxon>
        <taxon>Terrisporobacter</taxon>
    </lineage>
</organism>
<dbReference type="OrthoDB" id="1754301at2"/>
<dbReference type="GO" id="GO:0005829">
    <property type="term" value="C:cytosol"/>
    <property type="evidence" value="ECO:0007669"/>
    <property type="project" value="TreeGrafter"/>
</dbReference>
<dbReference type="GO" id="GO:0005524">
    <property type="term" value="F:ATP binding"/>
    <property type="evidence" value="ECO:0007669"/>
    <property type="project" value="InterPro"/>
</dbReference>
<dbReference type="InterPro" id="IPR036185">
    <property type="entry name" value="DNA_heli_DnaB-like_N_sf"/>
</dbReference>
<dbReference type="InterPro" id="IPR016136">
    <property type="entry name" value="DNA_helicase_N/primase_C"/>
</dbReference>
<comment type="caution">
    <text evidence="4">The sequence shown here is derived from an EMBL/GenBank/DDBJ whole genome shotgun (WGS) entry which is preliminary data.</text>
</comment>
<dbReference type="STRING" id="1577792.QX51_07615"/>
<evidence type="ECO:0000313" key="4">
    <source>
        <dbReference type="EMBL" id="KHS57677.1"/>
    </source>
</evidence>
<accession>A0A0B3W5K5</accession>